<organism evidence="1 2">
    <name type="scientific">Mycolicibacterium brisbanense</name>
    <dbReference type="NCBI Taxonomy" id="146020"/>
    <lineage>
        <taxon>Bacteria</taxon>
        <taxon>Bacillati</taxon>
        <taxon>Actinomycetota</taxon>
        <taxon>Actinomycetes</taxon>
        <taxon>Mycobacteriales</taxon>
        <taxon>Mycobacteriaceae</taxon>
        <taxon>Mycolicibacterium</taxon>
    </lineage>
</organism>
<accession>A0A100W648</accession>
<evidence type="ECO:0000313" key="2">
    <source>
        <dbReference type="Proteomes" id="UP000069620"/>
    </source>
</evidence>
<gene>
    <name evidence="1" type="ORF">RMCB_6419</name>
</gene>
<protein>
    <submittedName>
        <fullName evidence="1">Uncharacterized protein</fullName>
    </submittedName>
</protein>
<dbReference type="AlphaFoldDB" id="A0A100W648"/>
<reference evidence="2" key="2">
    <citation type="submission" date="2016-02" db="EMBL/GenBank/DDBJ databases">
        <title>Draft genome sequence of five rapidly growing Mycobacterium species.</title>
        <authorList>
            <person name="Katahira K."/>
            <person name="Gotou Y."/>
            <person name="Iida K."/>
            <person name="Ogura Y."/>
            <person name="Hayashi T."/>
        </authorList>
    </citation>
    <scope>NUCLEOTIDE SEQUENCE [LARGE SCALE GENOMIC DNA]</scope>
    <source>
        <strain evidence="2">JCM15654</strain>
    </source>
</reference>
<name>A0A100W648_9MYCO</name>
<comment type="caution">
    <text evidence="1">The sequence shown here is derived from an EMBL/GenBank/DDBJ whole genome shotgun (WGS) entry which is preliminary data.</text>
</comment>
<proteinExistence type="predicted"/>
<dbReference type="Proteomes" id="UP000069620">
    <property type="component" value="Unassembled WGS sequence"/>
</dbReference>
<sequence length="107" mass="11331">MAADDAADELVCPLCGWFDEQAATPPITAVAATPVNTVFKIDCLMAVTLCGRAKCGLSESYVPAVWPVSAAREPDPSMLSWPSARCPGRPLEAVLRPGPALRAHRAR</sequence>
<dbReference type="EMBL" id="BCSX01000054">
    <property type="protein sequence ID" value="GAS92323.1"/>
    <property type="molecule type" value="Genomic_DNA"/>
</dbReference>
<keyword evidence="2" id="KW-1185">Reference proteome</keyword>
<reference evidence="2" key="1">
    <citation type="journal article" date="2016" name="Genome Announc.">
        <title>Draft Genome Sequences of Five Rapidly Growing Mycobacterium Species, M. thermoresistibile, M. fortuitum subsp. acetamidolyticum, M. canariasense, M. brisbanense, and M. novocastrense.</title>
        <authorList>
            <person name="Katahira K."/>
            <person name="Ogura Y."/>
            <person name="Gotoh Y."/>
            <person name="Hayashi T."/>
        </authorList>
    </citation>
    <scope>NUCLEOTIDE SEQUENCE [LARGE SCALE GENOMIC DNA]</scope>
    <source>
        <strain evidence="2">JCM15654</strain>
    </source>
</reference>
<evidence type="ECO:0000313" key="1">
    <source>
        <dbReference type="EMBL" id="GAS92323.1"/>
    </source>
</evidence>